<name>A0A9D3W8X2_9ROSI</name>
<organism evidence="1 2">
    <name type="scientific">Gossypium stocksii</name>
    <dbReference type="NCBI Taxonomy" id="47602"/>
    <lineage>
        <taxon>Eukaryota</taxon>
        <taxon>Viridiplantae</taxon>
        <taxon>Streptophyta</taxon>
        <taxon>Embryophyta</taxon>
        <taxon>Tracheophyta</taxon>
        <taxon>Spermatophyta</taxon>
        <taxon>Magnoliopsida</taxon>
        <taxon>eudicotyledons</taxon>
        <taxon>Gunneridae</taxon>
        <taxon>Pentapetalae</taxon>
        <taxon>rosids</taxon>
        <taxon>malvids</taxon>
        <taxon>Malvales</taxon>
        <taxon>Malvaceae</taxon>
        <taxon>Malvoideae</taxon>
        <taxon>Gossypium</taxon>
    </lineage>
</organism>
<protein>
    <submittedName>
        <fullName evidence="1">Uncharacterized protein</fullName>
    </submittedName>
</protein>
<evidence type="ECO:0000313" key="2">
    <source>
        <dbReference type="Proteomes" id="UP000828251"/>
    </source>
</evidence>
<keyword evidence="2" id="KW-1185">Reference proteome</keyword>
<proteinExistence type="predicted"/>
<comment type="caution">
    <text evidence="1">The sequence shown here is derived from an EMBL/GenBank/DDBJ whole genome shotgun (WGS) entry which is preliminary data.</text>
</comment>
<accession>A0A9D3W8X2</accession>
<dbReference type="AlphaFoldDB" id="A0A9D3W8X2"/>
<dbReference type="OrthoDB" id="1707487at2759"/>
<dbReference type="Proteomes" id="UP000828251">
    <property type="component" value="Unassembled WGS sequence"/>
</dbReference>
<dbReference type="EMBL" id="JAIQCV010000003">
    <property type="protein sequence ID" value="KAH1114971.1"/>
    <property type="molecule type" value="Genomic_DNA"/>
</dbReference>
<gene>
    <name evidence="1" type="ORF">J1N35_008349</name>
</gene>
<reference evidence="1 2" key="1">
    <citation type="journal article" date="2021" name="Plant Biotechnol. J.">
        <title>Multi-omics assisted identification of the key and species-specific regulatory components of drought-tolerant mechanisms in Gossypium stocksii.</title>
        <authorList>
            <person name="Yu D."/>
            <person name="Ke L."/>
            <person name="Zhang D."/>
            <person name="Wu Y."/>
            <person name="Sun Y."/>
            <person name="Mei J."/>
            <person name="Sun J."/>
            <person name="Sun Y."/>
        </authorList>
    </citation>
    <scope>NUCLEOTIDE SEQUENCE [LARGE SCALE GENOMIC DNA]</scope>
    <source>
        <strain evidence="2">cv. E1</strain>
        <tissue evidence="1">Leaf</tissue>
    </source>
</reference>
<sequence length="91" mass="10923">MENELVRLRIEKDEEVWQFNGEGEKDTSRLREWGNELDMGWDLSLRANPGRATTVTSVWLKEDDNEDFLGFWKYGQWFGKECGEERRVEFM</sequence>
<evidence type="ECO:0000313" key="1">
    <source>
        <dbReference type="EMBL" id="KAH1114971.1"/>
    </source>
</evidence>